<dbReference type="PROSITE" id="PS51450">
    <property type="entry name" value="LRR"/>
    <property type="match status" value="1"/>
</dbReference>
<organism evidence="9 10">
    <name type="scientific">Pseudomonas veronii</name>
    <dbReference type="NCBI Taxonomy" id="76761"/>
    <lineage>
        <taxon>Bacteria</taxon>
        <taxon>Pseudomonadati</taxon>
        <taxon>Pseudomonadota</taxon>
        <taxon>Gammaproteobacteria</taxon>
        <taxon>Pseudomonadales</taxon>
        <taxon>Pseudomonadaceae</taxon>
        <taxon>Pseudomonas</taxon>
    </lineage>
</organism>
<comment type="caution">
    <text evidence="9">The sequence shown here is derived from an EMBL/GenBank/DDBJ whole genome shotgun (WGS) entry which is preliminary data.</text>
</comment>
<dbReference type="EMBL" id="VWXT01000131">
    <property type="protein sequence ID" value="KAA6181557.1"/>
    <property type="molecule type" value="Genomic_DNA"/>
</dbReference>
<keyword evidence="3" id="KW-0433">Leucine-rich repeat</keyword>
<feature type="domain" description="NEL" evidence="8">
    <location>
        <begin position="1875"/>
        <end position="2174"/>
    </location>
</feature>
<evidence type="ECO:0000256" key="6">
    <source>
        <dbReference type="PROSITE-ProRule" id="PRU01398"/>
    </source>
</evidence>
<dbReference type="EC" id="2.3.2.27" evidence="2"/>
<feature type="active site" description="Glycyl thioester intermediate" evidence="6">
    <location>
        <position position="1967"/>
    </location>
</feature>
<evidence type="ECO:0000259" key="8">
    <source>
        <dbReference type="PROSITE" id="PS52053"/>
    </source>
</evidence>
<comment type="catalytic activity">
    <reaction evidence="1">
        <text>S-ubiquitinyl-[E2 ubiquitin-conjugating enzyme]-L-cysteine + [acceptor protein]-L-lysine = [E2 ubiquitin-conjugating enzyme]-L-cysteine + N(6)-ubiquitinyl-[acceptor protein]-L-lysine.</text>
        <dbReference type="EC" id="2.3.2.27"/>
    </reaction>
</comment>
<dbReference type="Gene3D" id="1.20.58.360">
    <property type="entry name" value="Shigella T3SS effector IpaH defines"/>
    <property type="match status" value="1"/>
</dbReference>
<dbReference type="Gene3D" id="3.80.10.10">
    <property type="entry name" value="Ribonuclease Inhibitor"/>
    <property type="match status" value="1"/>
</dbReference>
<gene>
    <name evidence="9" type="ORF">F3K53_09965</name>
</gene>
<keyword evidence="6" id="KW-0833">Ubl conjugation pathway</keyword>
<proteinExistence type="inferred from homology"/>
<dbReference type="GO" id="GO:0061630">
    <property type="term" value="F:ubiquitin protein ligase activity"/>
    <property type="evidence" value="ECO:0007669"/>
    <property type="project" value="UniProtKB-EC"/>
</dbReference>
<dbReference type="InterPro" id="IPR032675">
    <property type="entry name" value="LRR_dom_sf"/>
</dbReference>
<comment type="PTM">
    <text evidence="6">Ubiquitinated in the presence of host E1 ubiquitin-activating enzyme, E2 ubiquitin-conjugating enzyme and ubiquitin.</text>
</comment>
<reference evidence="9 10" key="1">
    <citation type="submission" date="2019-09" db="EMBL/GenBank/DDBJ databases">
        <title>Genomic sequencing of 4 copper resistant soil isolates.</title>
        <authorList>
            <person name="Havryliuk O."/>
        </authorList>
    </citation>
    <scope>NUCLEOTIDE SEQUENCE [LARGE SCALE GENOMIC DNA]</scope>
    <source>
        <strain evidence="9 10">UKR4</strain>
    </source>
</reference>
<evidence type="ECO:0000256" key="1">
    <source>
        <dbReference type="ARBA" id="ARBA00000900"/>
    </source>
</evidence>
<evidence type="ECO:0000256" key="3">
    <source>
        <dbReference type="ARBA" id="ARBA00022614"/>
    </source>
</evidence>
<dbReference type="PROSITE" id="PS52053">
    <property type="entry name" value="NEL"/>
    <property type="match status" value="1"/>
</dbReference>
<keyword evidence="6" id="KW-0808">Transferase</keyword>
<sequence length="2174" mass="243252">MSTYPLLNGLSGNLQSSVSWSQQQALEQIQHNVIQAMSSLTPQEKARYAALQRDALKALVALEEAQQSHTRGFKTEGLAQLREKLGGRDPEQYTLFTLYKEKREQPFPWDPPQRQLSPKDELHKRHRRRRAQNDFHYIDHLKHMSLWEAACLNYGFTHSIPGDSGFSLVEASYIVGPDNDRTLSVLTFIEATRELDLGGQLRDKTRTAMANNGPMRPLFEDSAKASLLFDLIEAYRNRATTGVTLDLYNRLNAAINGSGPQLPFDTLNLSSGITPVISVPFVPWDTCIPVPLLLIRVASLGVLSYFPFRPGGALQYHDDAQTAERAFRAQLLESHAKKDLGWFSRQLPLIGLSVFKSLIDKEQHLKGAGWLSGYIYEGFHLAFAQKNLNDIRFNTDIKSGREITLVQAYAYRQIQHFQANLDTLAETRAEKDWQALKDAAAAIAGEVLQLLLTPLPGGVTGMNRVMQLTAMGSLTYSVAQGVNELAKGEASGFASALADVSDLAISGKLISTAGRVHRLRMRQYLEKLGNPHRITRADGTHALWKPDALPYAHRNQRLVNGIAANVMGIYTLNDHHYAKLRQGEMDVLVEVKFDEVHKRYVLTHAKDGYTPPIVFEPATQAWTFDLHNVHTLSNVELLQRMLPNGSSTLAPIALEHLLRSTATTRASLDKVWHAQAAPLNLIEGVRRLQVDQVIQRIIDDFPQPGQMPAHADSTVFCLLTQLSGWPTDTRLNIHDAQGSLIETYGKTEQAPPRPHAINLKRRDDGSYIALDDKGSGPEGNEHLLQLILRQQPRDSTLGKDGQPNASEEDRINAVRQQVAALASSNRLTLFSALFDYWGVEKGELVAAPEARRFLPVKVSPALVTVTPLLKKLRDLNPPMSAANLERILAAQPLTARQQQAFLAGGTLPIALVEVIDHHRTALRIDSVIDGLYNPRAFNTDTDLWAREIAGTLIRNTLKRPFLVTDVAQGQTFEPSGPDDLTVNLRWYPGGRYQAYDIRNGGEIPTSPDHDSFYLAIASVLHPHERERLGMNSVTDATGLRKTLGDTMSARRNPEGFISLVNGSLAQYEHNRMLPANVKPSANGLVNVEGKLYLPLSGSLYPVQFDKNIYQWRLKHPNKIGVDTPTLEHNGQGAWRLASDNPMTWDKHQLFHRLGHQNYAFPQEQANQILALTDTPEHVLRQVHRAGHPAPPLLADSCKRFKIEQQIQHFIDALQADPNSKDANPELQLLVISGLPGWPDNHRLQIISPRNEVRYQHPNIEGPNVETILVTEHNYKEARLLNELTQHDTVIKALLGELPTTPAERLFKLVKTVVEFVQKDRSHIFNSLYQESEHRPPNALREQFIAKHAHLPGSVVDGILGHATPRELKQLQAHGKVSLRLNEQARLSAVEIRLNRAFEGLYLDGLLNPDSDKITLHLLKSVPGWPANLRIEVRDRHFNGPSIESAGDPTGANSKVLIKKGAVYQAYTPQGTALASPVGSGSNLLPAIVQTLNLSERTSLGITDELDLAPLQEHIANLALSQRVQIKSLLDLPHLQPWLQPAMGLDRSFLAYPVWSWLWPFGERAPDLVARVQDLYPRFDASAANALLRNLGMSEPDILIELDRRRAEFRAMDIELTRWSDTPQAVDAAETDPLGMNLGRRRHIAHQLRRAWRGDEPLRYVEHLMHTTSLQLHLDGNNLPPATFLTGTTGFNHIQHLRISGDSFPVTGHAFLARFAGLRYLHIDCGLAELPTSITDMAHLTHLNLNDNDIRLTEESVARLGSMVNLESLDLSFNPLGIPPDITQIPRLTSLILRGTGINQWPAGAAEHDQLLNLDVRDNQITSIPEAAFTHPRARQRNHYTDLVGNPLSAPTRQRIAQFNTQSGASMQGALADATAVPPAITPWLDTLNPVQQGAATDLWAALHDHQGARPDDVFSVLADLTQSLDYKQGGQVKKDLTTRVWRLLNALGESTELRETVFLNTYAAGTCGDGAILAFSNMELEYRIHQTLSRYDKIRIDQELLGLAKQVYFLNHLDQLADAHIGRLNQALPNHPERTLPDAAEIILFYRVSLRTEFNLPIYSDQMLYSVEAYGVGDADVIAARQALHALDTPTLLLESYKTRDFWLKYLERRFPEPFLTIKNVIQYKTELLNREVPDKSSDEYLERRQALIDLEKAERQRLIRQLTEAAVHAMRRP</sequence>
<evidence type="ECO:0000256" key="5">
    <source>
        <dbReference type="ARBA" id="ARBA00023026"/>
    </source>
</evidence>
<keyword evidence="4" id="KW-0677">Repeat</keyword>
<dbReference type="InterPro" id="IPR029487">
    <property type="entry name" value="NEL_dom"/>
</dbReference>
<protein>
    <recommendedName>
        <fullName evidence="2">RING-type E3 ubiquitin transferase</fullName>
        <ecNumber evidence="2">2.3.2.27</ecNumber>
    </recommendedName>
</protein>
<dbReference type="Pfam" id="PF14496">
    <property type="entry name" value="NEL"/>
    <property type="match status" value="1"/>
</dbReference>
<dbReference type="Proteomes" id="UP000323909">
    <property type="component" value="Unassembled WGS sequence"/>
</dbReference>
<dbReference type="GO" id="GO:0016567">
    <property type="term" value="P:protein ubiquitination"/>
    <property type="evidence" value="ECO:0007669"/>
    <property type="project" value="InterPro"/>
</dbReference>
<dbReference type="Pfam" id="PF00560">
    <property type="entry name" value="LRR_1"/>
    <property type="match status" value="1"/>
</dbReference>
<dbReference type="PANTHER" id="PTHR48051:SF54">
    <property type="entry name" value="LEUCINE-RICH REPEAT-CONTAINING PROTEIN"/>
    <property type="match status" value="1"/>
</dbReference>
<dbReference type="InterPro" id="IPR050216">
    <property type="entry name" value="LRR_domain-containing"/>
</dbReference>
<evidence type="ECO:0000256" key="4">
    <source>
        <dbReference type="ARBA" id="ARBA00022737"/>
    </source>
</evidence>
<evidence type="ECO:0000256" key="2">
    <source>
        <dbReference type="ARBA" id="ARBA00012483"/>
    </source>
</evidence>
<name>A0A5M8F9Y8_PSEVE</name>
<dbReference type="InterPro" id="IPR001611">
    <property type="entry name" value="Leu-rich_rpt"/>
</dbReference>
<dbReference type="GO" id="GO:0005737">
    <property type="term" value="C:cytoplasm"/>
    <property type="evidence" value="ECO:0007669"/>
    <property type="project" value="TreeGrafter"/>
</dbReference>
<feature type="region of interest" description="Disordered" evidence="7">
    <location>
        <begin position="105"/>
        <end position="124"/>
    </location>
</feature>
<keyword evidence="5" id="KW-0843">Virulence</keyword>
<evidence type="ECO:0000313" key="9">
    <source>
        <dbReference type="EMBL" id="KAA6181557.1"/>
    </source>
</evidence>
<keyword evidence="6" id="KW-1035">Host cytoplasm</keyword>
<dbReference type="GO" id="GO:0005576">
    <property type="term" value="C:extracellular region"/>
    <property type="evidence" value="ECO:0007669"/>
    <property type="project" value="UniProtKB-UniRule"/>
</dbReference>
<comment type="similarity">
    <text evidence="6">Belongs to the LRR-containing bacterial E3 ligase family.</text>
</comment>
<keyword evidence="6" id="KW-0964">Secreted</keyword>
<keyword evidence="6" id="KW-0832">Ubl conjugation</keyword>
<dbReference type="RefSeq" id="WP_150095280.1">
    <property type="nucleotide sequence ID" value="NZ_VWXT01000131.1"/>
</dbReference>
<evidence type="ECO:0000313" key="10">
    <source>
        <dbReference type="Proteomes" id="UP000323909"/>
    </source>
</evidence>
<evidence type="ECO:0000256" key="7">
    <source>
        <dbReference type="SAM" id="MobiDB-lite"/>
    </source>
</evidence>
<dbReference type="PANTHER" id="PTHR48051">
    <property type="match status" value="1"/>
</dbReference>
<accession>A0A5M8F9Y8</accession>
<dbReference type="SUPFAM" id="SSF52058">
    <property type="entry name" value="L domain-like"/>
    <property type="match status" value="1"/>
</dbReference>